<keyword evidence="3" id="KW-1185">Reference proteome</keyword>
<evidence type="ECO:0000259" key="1">
    <source>
        <dbReference type="PROSITE" id="PS50995"/>
    </source>
</evidence>
<dbReference type="InterPro" id="IPR000835">
    <property type="entry name" value="HTH_MarR-typ"/>
</dbReference>
<evidence type="ECO:0000313" key="3">
    <source>
        <dbReference type="Proteomes" id="UP001331936"/>
    </source>
</evidence>
<dbReference type="PANTHER" id="PTHR33164:SF43">
    <property type="entry name" value="HTH-TYPE TRANSCRIPTIONAL REPRESSOR YETL"/>
    <property type="match status" value="1"/>
</dbReference>
<comment type="caution">
    <text evidence="2">The sequence shown here is derived from an EMBL/GenBank/DDBJ whole genome shotgun (WGS) entry which is preliminary data.</text>
</comment>
<accession>A0ABU7JQ99</accession>
<dbReference type="Pfam" id="PF01047">
    <property type="entry name" value="MarR"/>
    <property type="match status" value="1"/>
</dbReference>
<sequence length="169" mass="18653">MSSSGEITDDGVRRLADSVRTLVWTLQRFGEREAGLTGLSQSEIEVLRILFDHPGATVSDVARLLGLQSSNVSATVRSMTQRGLVTRTANPRDRRSYHLHRTALAERNGDMIRHMWTTGVRRLLSEIDPDDAAALVDVAPLLERLTRLSDERPVPAEPIPHVGAVDPRG</sequence>
<organism evidence="2 3">
    <name type="scientific">Rhodococcus chondri</name>
    <dbReference type="NCBI Taxonomy" id="3065941"/>
    <lineage>
        <taxon>Bacteria</taxon>
        <taxon>Bacillati</taxon>
        <taxon>Actinomycetota</taxon>
        <taxon>Actinomycetes</taxon>
        <taxon>Mycobacteriales</taxon>
        <taxon>Nocardiaceae</taxon>
        <taxon>Rhodococcus</taxon>
    </lineage>
</organism>
<dbReference type="InterPro" id="IPR039422">
    <property type="entry name" value="MarR/SlyA-like"/>
</dbReference>
<reference evidence="2 3" key="1">
    <citation type="submission" date="2023-08" db="EMBL/GenBank/DDBJ databases">
        <authorList>
            <person name="Girao M."/>
            <person name="Carvalho M.F."/>
        </authorList>
    </citation>
    <scope>NUCLEOTIDE SEQUENCE [LARGE SCALE GENOMIC DNA]</scope>
    <source>
        <strain evidence="2 3">CC-R104</strain>
    </source>
</reference>
<dbReference type="PANTHER" id="PTHR33164">
    <property type="entry name" value="TRANSCRIPTIONAL REGULATOR, MARR FAMILY"/>
    <property type="match status" value="1"/>
</dbReference>
<proteinExistence type="predicted"/>
<dbReference type="Gene3D" id="1.10.10.10">
    <property type="entry name" value="Winged helix-like DNA-binding domain superfamily/Winged helix DNA-binding domain"/>
    <property type="match status" value="1"/>
</dbReference>
<evidence type="ECO:0000313" key="2">
    <source>
        <dbReference type="EMBL" id="MEE2032005.1"/>
    </source>
</evidence>
<dbReference type="EMBL" id="JAUZMZ010000030">
    <property type="protein sequence ID" value="MEE2032005.1"/>
    <property type="molecule type" value="Genomic_DNA"/>
</dbReference>
<dbReference type="SMART" id="SM00347">
    <property type="entry name" value="HTH_MARR"/>
    <property type="match status" value="1"/>
</dbReference>
<dbReference type="RefSeq" id="WP_330151437.1">
    <property type="nucleotide sequence ID" value="NZ_JAUZMZ010000030.1"/>
</dbReference>
<gene>
    <name evidence="2" type="ORF">Q8814_07760</name>
</gene>
<dbReference type="SUPFAM" id="SSF46785">
    <property type="entry name" value="Winged helix' DNA-binding domain"/>
    <property type="match status" value="1"/>
</dbReference>
<dbReference type="Proteomes" id="UP001331936">
    <property type="component" value="Unassembled WGS sequence"/>
</dbReference>
<name>A0ABU7JQ99_9NOCA</name>
<feature type="domain" description="HTH marR-type" evidence="1">
    <location>
        <begin position="8"/>
        <end position="150"/>
    </location>
</feature>
<dbReference type="InterPro" id="IPR036388">
    <property type="entry name" value="WH-like_DNA-bd_sf"/>
</dbReference>
<dbReference type="PROSITE" id="PS50995">
    <property type="entry name" value="HTH_MARR_2"/>
    <property type="match status" value="1"/>
</dbReference>
<protein>
    <submittedName>
        <fullName evidence="2">MarR family transcriptional regulator</fullName>
    </submittedName>
</protein>
<dbReference type="InterPro" id="IPR036390">
    <property type="entry name" value="WH_DNA-bd_sf"/>
</dbReference>